<keyword evidence="3" id="KW-1185">Reference proteome</keyword>
<evidence type="ECO:0000313" key="3">
    <source>
        <dbReference type="Proteomes" id="UP001418222"/>
    </source>
</evidence>
<feature type="compositionally biased region" description="Polar residues" evidence="1">
    <location>
        <begin position="135"/>
        <end position="144"/>
    </location>
</feature>
<feature type="region of interest" description="Disordered" evidence="1">
    <location>
        <begin position="27"/>
        <end position="186"/>
    </location>
</feature>
<evidence type="ECO:0000256" key="1">
    <source>
        <dbReference type="SAM" id="MobiDB-lite"/>
    </source>
</evidence>
<dbReference type="EMBL" id="JBBWWQ010000016">
    <property type="protein sequence ID" value="KAK8926511.1"/>
    <property type="molecule type" value="Genomic_DNA"/>
</dbReference>
<protein>
    <submittedName>
        <fullName evidence="2">Uncharacterized protein</fullName>
    </submittedName>
</protein>
<dbReference type="Proteomes" id="UP001418222">
    <property type="component" value="Unassembled WGS sequence"/>
</dbReference>
<feature type="compositionally biased region" description="Polar residues" evidence="1">
    <location>
        <begin position="92"/>
        <end position="102"/>
    </location>
</feature>
<name>A0AAP0B412_9ASPA</name>
<reference evidence="2 3" key="1">
    <citation type="journal article" date="2022" name="Nat. Plants">
        <title>Genomes of leafy and leafless Platanthera orchids illuminate the evolution of mycoheterotrophy.</title>
        <authorList>
            <person name="Li M.H."/>
            <person name="Liu K.W."/>
            <person name="Li Z."/>
            <person name="Lu H.C."/>
            <person name="Ye Q.L."/>
            <person name="Zhang D."/>
            <person name="Wang J.Y."/>
            <person name="Li Y.F."/>
            <person name="Zhong Z.M."/>
            <person name="Liu X."/>
            <person name="Yu X."/>
            <person name="Liu D.K."/>
            <person name="Tu X.D."/>
            <person name="Liu B."/>
            <person name="Hao Y."/>
            <person name="Liao X.Y."/>
            <person name="Jiang Y.T."/>
            <person name="Sun W.H."/>
            <person name="Chen J."/>
            <person name="Chen Y.Q."/>
            <person name="Ai Y."/>
            <person name="Zhai J.W."/>
            <person name="Wu S.S."/>
            <person name="Zhou Z."/>
            <person name="Hsiao Y.Y."/>
            <person name="Wu W.L."/>
            <person name="Chen Y.Y."/>
            <person name="Lin Y.F."/>
            <person name="Hsu J.L."/>
            <person name="Li C.Y."/>
            <person name="Wang Z.W."/>
            <person name="Zhao X."/>
            <person name="Zhong W.Y."/>
            <person name="Ma X.K."/>
            <person name="Ma L."/>
            <person name="Huang J."/>
            <person name="Chen G.Z."/>
            <person name="Huang M.Z."/>
            <person name="Huang L."/>
            <person name="Peng D.H."/>
            <person name="Luo Y.B."/>
            <person name="Zou S.Q."/>
            <person name="Chen S.P."/>
            <person name="Lan S."/>
            <person name="Tsai W.C."/>
            <person name="Van de Peer Y."/>
            <person name="Liu Z.J."/>
        </authorList>
    </citation>
    <scope>NUCLEOTIDE SEQUENCE [LARGE SCALE GENOMIC DNA]</scope>
    <source>
        <strain evidence="2">Lor287</strain>
    </source>
</reference>
<dbReference type="AlphaFoldDB" id="A0AAP0B412"/>
<gene>
    <name evidence="2" type="ORF">KSP39_PZI018765</name>
</gene>
<organism evidence="2 3">
    <name type="scientific">Platanthera zijinensis</name>
    <dbReference type="NCBI Taxonomy" id="2320716"/>
    <lineage>
        <taxon>Eukaryota</taxon>
        <taxon>Viridiplantae</taxon>
        <taxon>Streptophyta</taxon>
        <taxon>Embryophyta</taxon>
        <taxon>Tracheophyta</taxon>
        <taxon>Spermatophyta</taxon>
        <taxon>Magnoliopsida</taxon>
        <taxon>Liliopsida</taxon>
        <taxon>Asparagales</taxon>
        <taxon>Orchidaceae</taxon>
        <taxon>Orchidoideae</taxon>
        <taxon>Orchideae</taxon>
        <taxon>Orchidinae</taxon>
        <taxon>Platanthera</taxon>
    </lineage>
</organism>
<feature type="compositionally biased region" description="Low complexity" evidence="1">
    <location>
        <begin position="64"/>
        <end position="73"/>
    </location>
</feature>
<sequence length="186" mass="20747">MNSVSIRCEPNSVFSWLDLWKVLHSRKPAPQTRKITGSKPQPKRSSYAMETESGRSKRSVRWNSTSGVDSSSSTIADPEKPKRILRKFCSPTVDSATENPQSELEKVKRNLRKVSNSTAENNGHLEVEVDKSPPNLKQLSSENQKNGERRASFAAKSDYEENVVQTTPNPLPSYMATTQSAKANHS</sequence>
<evidence type="ECO:0000313" key="2">
    <source>
        <dbReference type="EMBL" id="KAK8926511.1"/>
    </source>
</evidence>
<proteinExistence type="predicted"/>
<feature type="compositionally biased region" description="Polar residues" evidence="1">
    <location>
        <begin position="175"/>
        <end position="186"/>
    </location>
</feature>
<accession>A0AAP0B412</accession>
<comment type="caution">
    <text evidence="2">The sequence shown here is derived from an EMBL/GenBank/DDBJ whole genome shotgun (WGS) entry which is preliminary data.</text>
</comment>